<proteinExistence type="predicted"/>
<name>A0ABT1QNL9_9NOCA</name>
<reference evidence="1 2" key="1">
    <citation type="submission" date="2022-07" db="EMBL/GenBank/DDBJ databases">
        <title>Degradation activity of malathion, p-nitrophenol and potential low-temperature adaptation strategy of Rhodococcus sp. FXJ9.536.</title>
        <authorList>
            <person name="Huang J."/>
            <person name="Huang Y."/>
        </authorList>
    </citation>
    <scope>NUCLEOTIDE SEQUENCE [LARGE SCALE GENOMIC DNA]</scope>
    <source>
        <strain evidence="1 2">FXJ9.536</strain>
    </source>
</reference>
<protein>
    <submittedName>
        <fullName evidence="1">DUF3263 domain-containing protein</fullName>
    </submittedName>
</protein>
<dbReference type="Pfam" id="PF11662">
    <property type="entry name" value="DUF3263"/>
    <property type="match status" value="1"/>
</dbReference>
<dbReference type="EMBL" id="JANFQF010000040">
    <property type="protein sequence ID" value="MCQ4122785.1"/>
    <property type="molecule type" value="Genomic_DNA"/>
</dbReference>
<comment type="caution">
    <text evidence="1">The sequence shown here is derived from an EMBL/GenBank/DDBJ whole genome shotgun (WGS) entry which is preliminary data.</text>
</comment>
<sequence>MTRDEQAMLAFATRWLPYCGGDEHIFPEFGLSPAEFYRRVFTLVDRRFVSEVDFATKQQLREFCLMKLAQRPRMNPGGS</sequence>
<dbReference type="RefSeq" id="WP_255974720.1">
    <property type="nucleotide sequence ID" value="NZ_JANFQF010000040.1"/>
</dbReference>
<dbReference type="InterPro" id="IPR021678">
    <property type="entry name" value="DUF3263"/>
</dbReference>
<keyword evidence="2" id="KW-1185">Reference proteome</keyword>
<evidence type="ECO:0000313" key="2">
    <source>
        <dbReference type="Proteomes" id="UP001524501"/>
    </source>
</evidence>
<organism evidence="1 2">
    <name type="scientific">Rhodococcus tibetensis</name>
    <dbReference type="NCBI Taxonomy" id="2965064"/>
    <lineage>
        <taxon>Bacteria</taxon>
        <taxon>Bacillati</taxon>
        <taxon>Actinomycetota</taxon>
        <taxon>Actinomycetes</taxon>
        <taxon>Mycobacteriales</taxon>
        <taxon>Nocardiaceae</taxon>
        <taxon>Rhodococcus</taxon>
    </lineage>
</organism>
<dbReference type="Proteomes" id="UP001524501">
    <property type="component" value="Unassembled WGS sequence"/>
</dbReference>
<evidence type="ECO:0000313" key="1">
    <source>
        <dbReference type="EMBL" id="MCQ4122785.1"/>
    </source>
</evidence>
<gene>
    <name evidence="1" type="ORF">NOF53_27155</name>
</gene>
<accession>A0ABT1QNL9</accession>